<reference evidence="1" key="2">
    <citation type="submission" date="2018-04" db="EMBL/GenBank/DDBJ databases">
        <title>OnivRS2 (Oryza nivara Reference Sequence Version 2).</title>
        <authorList>
            <person name="Zhang J."/>
            <person name="Kudrna D."/>
            <person name="Lee S."/>
            <person name="Talag J."/>
            <person name="Rajasekar S."/>
            <person name="Welchert J."/>
            <person name="Hsing Y.-I."/>
            <person name="Wing R.A."/>
        </authorList>
    </citation>
    <scope>NUCLEOTIDE SEQUENCE [LARGE SCALE GENOMIC DNA]</scope>
    <source>
        <strain evidence="1">SL10</strain>
    </source>
</reference>
<reference evidence="1" key="1">
    <citation type="submission" date="2015-04" db="UniProtKB">
        <authorList>
            <consortium name="EnsemblPlants"/>
        </authorList>
    </citation>
    <scope>IDENTIFICATION</scope>
    <source>
        <strain evidence="1">SL10</strain>
    </source>
</reference>
<dbReference type="HOGENOM" id="CLU_2853631_0_0_1"/>
<protein>
    <submittedName>
        <fullName evidence="1">Uncharacterized protein</fullName>
    </submittedName>
</protein>
<organism evidence="1">
    <name type="scientific">Oryza nivara</name>
    <name type="common">Indian wild rice</name>
    <name type="synonym">Oryza sativa f. spontanea</name>
    <dbReference type="NCBI Taxonomy" id="4536"/>
    <lineage>
        <taxon>Eukaryota</taxon>
        <taxon>Viridiplantae</taxon>
        <taxon>Streptophyta</taxon>
        <taxon>Embryophyta</taxon>
        <taxon>Tracheophyta</taxon>
        <taxon>Spermatophyta</taxon>
        <taxon>Magnoliopsida</taxon>
        <taxon>Liliopsida</taxon>
        <taxon>Poales</taxon>
        <taxon>Poaceae</taxon>
        <taxon>BOP clade</taxon>
        <taxon>Oryzoideae</taxon>
        <taxon>Oryzeae</taxon>
        <taxon>Oryzinae</taxon>
        <taxon>Oryza</taxon>
    </lineage>
</organism>
<accession>A0A0E0G9N5</accession>
<sequence>MADMELGGDGLGTRRWQWTWPLLFSRATTASPASSSRRSPLTGALRVGAHRIWLWVTIAASWGMA</sequence>
<dbReference type="EnsemblPlants" id="ONIVA02G26370.1">
    <property type="protein sequence ID" value="ONIVA02G26370.1"/>
    <property type="gene ID" value="ONIVA02G26370"/>
</dbReference>
<keyword evidence="2" id="KW-1185">Reference proteome</keyword>
<name>A0A0E0G9N5_ORYNI</name>
<dbReference type="Gramene" id="ONIVA02G26370.1">
    <property type="protein sequence ID" value="ONIVA02G26370.1"/>
    <property type="gene ID" value="ONIVA02G26370"/>
</dbReference>
<dbReference type="AlphaFoldDB" id="A0A0E0G9N5"/>
<dbReference type="Proteomes" id="UP000006591">
    <property type="component" value="Chromosome 2"/>
</dbReference>
<proteinExistence type="predicted"/>
<evidence type="ECO:0000313" key="1">
    <source>
        <dbReference type="EnsemblPlants" id="ONIVA02G26370.1"/>
    </source>
</evidence>
<evidence type="ECO:0000313" key="2">
    <source>
        <dbReference type="Proteomes" id="UP000006591"/>
    </source>
</evidence>